<feature type="transmembrane region" description="Helical" evidence="7">
    <location>
        <begin position="260"/>
        <end position="285"/>
    </location>
</feature>
<organism evidence="8">
    <name type="scientific">metagenome</name>
    <dbReference type="NCBI Taxonomy" id="256318"/>
    <lineage>
        <taxon>unclassified sequences</taxon>
        <taxon>metagenomes</taxon>
    </lineage>
</organism>
<dbReference type="InterPro" id="IPR017039">
    <property type="entry name" value="Virul_fac_BrkB"/>
</dbReference>
<feature type="region of interest" description="Disordered" evidence="6">
    <location>
        <begin position="418"/>
        <end position="461"/>
    </location>
</feature>
<keyword evidence="5 7" id="KW-0472">Membrane</keyword>
<evidence type="ECO:0000256" key="3">
    <source>
        <dbReference type="ARBA" id="ARBA00022692"/>
    </source>
</evidence>
<dbReference type="EMBL" id="CZKA01000050">
    <property type="protein sequence ID" value="CUR58767.1"/>
    <property type="molecule type" value="Genomic_DNA"/>
</dbReference>
<feature type="transmembrane region" description="Helical" evidence="7">
    <location>
        <begin position="305"/>
        <end position="324"/>
    </location>
</feature>
<feature type="transmembrane region" description="Helical" evidence="7">
    <location>
        <begin position="216"/>
        <end position="239"/>
    </location>
</feature>
<sequence>MTTTDNTGDAARKPTVDEIQADIAATRAELGDTIEALGAKLDVKQRVKVRVTDATSRARAALTPEGGKPVPAAALVAAGRRARRGRCGGRDGGGPAVATARMTQTDAARRDAPPPDDGAKPDSPGDLTRSSWVYVLRKTVREFSKDQCTDLAAALTYYAVLALFPAAIALLSLVGVVGQGPKTVETLLQILTDIGAASAADTLEPTLTTLSQAPGAGFALVVGLATALWSASGYVGSFGRAMNRIYEIDEGRPIWKLRPVMLLVTLVTVLLTAVVALGLIVSGRAATAVGDALGLGSTAVTVWNLAKWPVLLGFVVLIVALLYYATPNIRQPRFRWISVGAVVAIVVWVIASAAFGVYVANFSSYNTTYGSLAGVVVFLLWLWLTNLALLFGAELDSELERGRELQAGIAAEETLQLPPRDTRTIDKARRKQQQDIERGRRLRRSRGQDTDQDPGTTKEQH</sequence>
<keyword evidence="4 7" id="KW-1133">Transmembrane helix</keyword>
<feature type="region of interest" description="Disordered" evidence="6">
    <location>
        <begin position="81"/>
        <end position="125"/>
    </location>
</feature>
<dbReference type="AlphaFoldDB" id="A0A2P2C9T7"/>
<proteinExistence type="predicted"/>
<protein>
    <submittedName>
        <fullName evidence="8">Uncharacterized protein</fullName>
    </submittedName>
</protein>
<feature type="compositionally biased region" description="Basic and acidic residues" evidence="6">
    <location>
        <begin position="107"/>
        <end position="120"/>
    </location>
</feature>
<dbReference type="PANTHER" id="PTHR30213">
    <property type="entry name" value="INNER MEMBRANE PROTEIN YHJD"/>
    <property type="match status" value="1"/>
</dbReference>
<feature type="compositionally biased region" description="Basic and acidic residues" evidence="6">
    <location>
        <begin position="420"/>
        <end position="439"/>
    </location>
</feature>
<keyword evidence="2" id="KW-1003">Cell membrane</keyword>
<evidence type="ECO:0000256" key="7">
    <source>
        <dbReference type="SAM" id="Phobius"/>
    </source>
</evidence>
<accession>A0A2P2C9T7</accession>
<evidence type="ECO:0000313" key="8">
    <source>
        <dbReference type="EMBL" id="CUR58767.1"/>
    </source>
</evidence>
<feature type="transmembrane region" description="Helical" evidence="7">
    <location>
        <begin position="372"/>
        <end position="393"/>
    </location>
</feature>
<feature type="transmembrane region" description="Helical" evidence="7">
    <location>
        <begin position="155"/>
        <end position="178"/>
    </location>
</feature>
<dbReference type="InterPro" id="IPR022062">
    <property type="entry name" value="DUF3618"/>
</dbReference>
<evidence type="ECO:0000256" key="2">
    <source>
        <dbReference type="ARBA" id="ARBA00022475"/>
    </source>
</evidence>
<evidence type="ECO:0000256" key="6">
    <source>
        <dbReference type="SAM" id="MobiDB-lite"/>
    </source>
</evidence>
<feature type="transmembrane region" description="Helical" evidence="7">
    <location>
        <begin position="336"/>
        <end position="360"/>
    </location>
</feature>
<comment type="subcellular location">
    <subcellularLocation>
        <location evidence="1">Cell membrane</location>
        <topology evidence="1">Multi-pass membrane protein</topology>
    </subcellularLocation>
</comment>
<name>A0A2P2C9T7_9ZZZZ</name>
<evidence type="ECO:0000256" key="1">
    <source>
        <dbReference type="ARBA" id="ARBA00004651"/>
    </source>
</evidence>
<dbReference type="PANTHER" id="PTHR30213:SF0">
    <property type="entry name" value="UPF0761 MEMBRANE PROTEIN YIHY"/>
    <property type="match status" value="1"/>
</dbReference>
<dbReference type="Pfam" id="PF03631">
    <property type="entry name" value="Virul_fac_BrkB"/>
    <property type="match status" value="1"/>
</dbReference>
<dbReference type="NCBIfam" id="TIGR00765">
    <property type="entry name" value="yihY_not_rbn"/>
    <property type="match status" value="1"/>
</dbReference>
<dbReference type="GO" id="GO:0005886">
    <property type="term" value="C:plasma membrane"/>
    <property type="evidence" value="ECO:0007669"/>
    <property type="project" value="UniProtKB-SubCell"/>
</dbReference>
<gene>
    <name evidence="8" type="ORF">NOCA2540035</name>
</gene>
<dbReference type="Pfam" id="PF12277">
    <property type="entry name" value="DUF3618"/>
    <property type="match status" value="1"/>
</dbReference>
<reference evidence="8" key="1">
    <citation type="submission" date="2015-08" db="EMBL/GenBank/DDBJ databases">
        <authorList>
            <person name="Babu N.S."/>
            <person name="Beckwith C.J."/>
            <person name="Beseler K.G."/>
            <person name="Brison A."/>
            <person name="Carone J.V."/>
            <person name="Caskin T.P."/>
            <person name="Diamond M."/>
            <person name="Durham M.E."/>
            <person name="Foxe J.M."/>
            <person name="Go M."/>
            <person name="Henderson B.A."/>
            <person name="Jones I.B."/>
            <person name="McGettigan J.A."/>
            <person name="Micheletti S.J."/>
            <person name="Nasrallah M.E."/>
            <person name="Ortiz D."/>
            <person name="Piller C.R."/>
            <person name="Privatt S.R."/>
            <person name="Schneider S.L."/>
            <person name="Sharp S."/>
            <person name="Smith T.C."/>
            <person name="Stanton J.D."/>
            <person name="Ullery H.E."/>
            <person name="Wilson R.J."/>
            <person name="Serrano M.G."/>
            <person name="Buck G."/>
            <person name="Lee V."/>
            <person name="Wang Y."/>
            <person name="Carvalho R."/>
            <person name="Voegtly L."/>
            <person name="Shi R."/>
            <person name="Duckworth R."/>
            <person name="Johnson A."/>
            <person name="Loviza R."/>
            <person name="Walstead R."/>
            <person name="Shah Z."/>
            <person name="Kiflezghi M."/>
            <person name="Wade K."/>
            <person name="Ball S.L."/>
            <person name="Bradley K.W."/>
            <person name="Asai D.J."/>
            <person name="Bowman C.A."/>
            <person name="Russell D.A."/>
            <person name="Pope W.H."/>
            <person name="Jacobs-Sera D."/>
            <person name="Hendrix R.W."/>
            <person name="Hatfull G.F."/>
        </authorList>
    </citation>
    <scope>NUCLEOTIDE SEQUENCE</scope>
</reference>
<keyword evidence="3 7" id="KW-0812">Transmembrane</keyword>
<evidence type="ECO:0000256" key="5">
    <source>
        <dbReference type="ARBA" id="ARBA00023136"/>
    </source>
</evidence>
<evidence type="ECO:0000256" key="4">
    <source>
        <dbReference type="ARBA" id="ARBA00022989"/>
    </source>
</evidence>